<evidence type="ECO:0000313" key="5">
    <source>
        <dbReference type="EMBL" id="MBY5958416.1"/>
    </source>
</evidence>
<dbReference type="Proteomes" id="UP000753961">
    <property type="component" value="Unassembled WGS sequence"/>
</dbReference>
<evidence type="ECO:0000259" key="4">
    <source>
        <dbReference type="PROSITE" id="PS50104"/>
    </source>
</evidence>
<name>A0A953HUG0_9BACT</name>
<dbReference type="PROSITE" id="PS50104">
    <property type="entry name" value="TIR"/>
    <property type="match status" value="1"/>
</dbReference>
<feature type="transmembrane region" description="Helical" evidence="3">
    <location>
        <begin position="238"/>
        <end position="256"/>
    </location>
</feature>
<comment type="caution">
    <text evidence="5">The sequence shown here is derived from an EMBL/GenBank/DDBJ whole genome shotgun (WGS) entry which is preliminary data.</text>
</comment>
<dbReference type="Pfam" id="PF13676">
    <property type="entry name" value="TIR_2"/>
    <property type="match status" value="1"/>
</dbReference>
<dbReference type="Gene3D" id="3.40.50.10140">
    <property type="entry name" value="Toll/interleukin-1 receptor homology (TIR) domain"/>
    <property type="match status" value="1"/>
</dbReference>
<feature type="domain" description="TIR" evidence="4">
    <location>
        <begin position="8"/>
        <end position="138"/>
    </location>
</feature>
<feature type="region of interest" description="Disordered" evidence="2">
    <location>
        <begin position="320"/>
        <end position="369"/>
    </location>
</feature>
<keyword evidence="5" id="KW-0675">Receptor</keyword>
<dbReference type="EMBL" id="JAHVHU010000008">
    <property type="protein sequence ID" value="MBY5958416.1"/>
    <property type="molecule type" value="Genomic_DNA"/>
</dbReference>
<feature type="coiled-coil region" evidence="1">
    <location>
        <begin position="117"/>
        <end position="170"/>
    </location>
</feature>
<proteinExistence type="predicted"/>
<keyword evidence="3" id="KW-0472">Membrane</keyword>
<dbReference type="RefSeq" id="WP_222579951.1">
    <property type="nucleotide sequence ID" value="NZ_JAHVHU010000008.1"/>
</dbReference>
<protein>
    <submittedName>
        <fullName evidence="5">Toll/interleukin-1 receptor domain-containing protein</fullName>
    </submittedName>
</protein>
<dbReference type="InterPro" id="IPR035897">
    <property type="entry name" value="Toll_tir_struct_dom_sf"/>
</dbReference>
<dbReference type="GO" id="GO:0007165">
    <property type="term" value="P:signal transduction"/>
    <property type="evidence" value="ECO:0007669"/>
    <property type="project" value="InterPro"/>
</dbReference>
<reference evidence="5" key="1">
    <citation type="submission" date="2021-06" db="EMBL/GenBank/DDBJ databases">
        <title>44 bacteria genomes isolated from Dapeng, Shenzhen.</title>
        <authorList>
            <person name="Zheng W."/>
            <person name="Yu S."/>
            <person name="Huang Y."/>
        </authorList>
    </citation>
    <scope>NUCLEOTIDE SEQUENCE</scope>
    <source>
        <strain evidence="5">DP5N28-2</strain>
    </source>
</reference>
<dbReference type="AlphaFoldDB" id="A0A953HUG0"/>
<dbReference type="InterPro" id="IPR000157">
    <property type="entry name" value="TIR_dom"/>
</dbReference>
<evidence type="ECO:0000313" key="6">
    <source>
        <dbReference type="Proteomes" id="UP000753961"/>
    </source>
</evidence>
<feature type="region of interest" description="Disordered" evidence="2">
    <location>
        <begin position="285"/>
        <end position="305"/>
    </location>
</feature>
<evidence type="ECO:0000256" key="2">
    <source>
        <dbReference type="SAM" id="MobiDB-lite"/>
    </source>
</evidence>
<sequence>MKGMTPETDHSIYISHAWGGVSEEVVQEIYNRCRKTGLNIIMDRQDLGYRESITSFMENLGQADAIILVVSNKYLHSEYCMFELLQIYENKNMIQRIFPIVLDEVSIAKSAERLELVRYWENETDHLESKIRELKNLSYIEGITDDLNLYQKIRNNIANLTRILKDINTLNIRLHKENDYNDLIFAIESYLEKSHLEDQAEGVPSSGVRSAQQLHETAAARESENLTSKKWWTKIFRILPYVVISLLLSVGVYRWFVQRENGKPDPEGISSEQKVLRSRDNRVELSALNPDRQVPDTDPDNQSVNSRSFVDQSYEIAQADKNIVPPSASRPDSKLHKLTGKESENINLDSGAIKSTQPGESGSSGEKQLSKNLDETSANVFLNKQRHISGSENTLPDVKLNKESVDSRIENLYLPESLITVRFTHDISSNMVEEGELVYLTAEKPIWSGKHMVTEQNARVRAKIIDAKASQQGGRGSLGIRIEAIETLDGQWLELNYHDILEKRRGEIVFSKGSVLENVKLEPITINLKILN</sequence>
<accession>A0A953HUG0</accession>
<gene>
    <name evidence="5" type="ORF">KUV50_09755</name>
</gene>
<keyword evidence="3" id="KW-1133">Transmembrane helix</keyword>
<evidence type="ECO:0000256" key="1">
    <source>
        <dbReference type="SAM" id="Coils"/>
    </source>
</evidence>
<feature type="compositionally biased region" description="Basic and acidic residues" evidence="2">
    <location>
        <begin position="331"/>
        <end position="344"/>
    </location>
</feature>
<feature type="compositionally biased region" description="Polar residues" evidence="2">
    <location>
        <begin position="345"/>
        <end position="367"/>
    </location>
</feature>
<keyword evidence="3" id="KW-0812">Transmembrane</keyword>
<organism evidence="5 6">
    <name type="scientific">Membranihabitans marinus</name>
    <dbReference type="NCBI Taxonomy" id="1227546"/>
    <lineage>
        <taxon>Bacteria</taxon>
        <taxon>Pseudomonadati</taxon>
        <taxon>Bacteroidota</taxon>
        <taxon>Saprospiria</taxon>
        <taxon>Saprospirales</taxon>
        <taxon>Saprospiraceae</taxon>
        <taxon>Membranihabitans</taxon>
    </lineage>
</organism>
<evidence type="ECO:0000256" key="3">
    <source>
        <dbReference type="SAM" id="Phobius"/>
    </source>
</evidence>
<dbReference type="SUPFAM" id="SSF52200">
    <property type="entry name" value="Toll/Interleukin receptor TIR domain"/>
    <property type="match status" value="1"/>
</dbReference>
<keyword evidence="1" id="KW-0175">Coiled coil</keyword>
<keyword evidence="6" id="KW-1185">Reference proteome</keyword>
<dbReference type="SMART" id="SM00255">
    <property type="entry name" value="TIR"/>
    <property type="match status" value="1"/>
</dbReference>